<evidence type="ECO:0000256" key="1">
    <source>
        <dbReference type="SAM" id="MobiDB-lite"/>
    </source>
</evidence>
<comment type="caution">
    <text evidence="2">The sequence shown here is derived from an EMBL/GenBank/DDBJ whole genome shotgun (WGS) entry which is preliminary data.</text>
</comment>
<feature type="region of interest" description="Disordered" evidence="1">
    <location>
        <begin position="217"/>
        <end position="239"/>
    </location>
</feature>
<dbReference type="EMBL" id="JAGTJS010000024">
    <property type="protein sequence ID" value="KAH7235119.1"/>
    <property type="molecule type" value="Genomic_DNA"/>
</dbReference>
<name>A0A9P9GBV8_FUSSL</name>
<sequence>MASVEVNILSITRVFDELSSPIERLLRNPKGKVDSDEQSITRFVLDDDFFYHVQTYVKTGMEFPDDEHLFEMVHPPTYFKTWLQEDVEYRRMWQGITTVSQHCRSSLNEAIYPIVGLSYHIAEYASSAVNIFEALLDPLRIISDHTIPFSSFEAEDARENIKGILQLLQDNSRETSRRSTLVLKAIGIFATTILEDEVILRALDELLSNRVPKDAGVDDWEKQKALQTIGKPDDSRYDP</sequence>
<evidence type="ECO:0000313" key="2">
    <source>
        <dbReference type="EMBL" id="KAH7235119.1"/>
    </source>
</evidence>
<keyword evidence="3" id="KW-1185">Reference proteome</keyword>
<dbReference type="OrthoDB" id="7464126at2759"/>
<accession>A0A9P9GBV8</accession>
<evidence type="ECO:0000313" key="3">
    <source>
        <dbReference type="Proteomes" id="UP000736672"/>
    </source>
</evidence>
<dbReference type="Proteomes" id="UP000736672">
    <property type="component" value="Unassembled WGS sequence"/>
</dbReference>
<protein>
    <submittedName>
        <fullName evidence="2">Uncharacterized protein</fullName>
    </submittedName>
</protein>
<reference evidence="2" key="1">
    <citation type="journal article" date="2021" name="Nat. Commun.">
        <title>Genetic determinants of endophytism in the Arabidopsis root mycobiome.</title>
        <authorList>
            <person name="Mesny F."/>
            <person name="Miyauchi S."/>
            <person name="Thiergart T."/>
            <person name="Pickel B."/>
            <person name="Atanasova L."/>
            <person name="Karlsson M."/>
            <person name="Huettel B."/>
            <person name="Barry K.W."/>
            <person name="Haridas S."/>
            <person name="Chen C."/>
            <person name="Bauer D."/>
            <person name="Andreopoulos W."/>
            <person name="Pangilinan J."/>
            <person name="LaButti K."/>
            <person name="Riley R."/>
            <person name="Lipzen A."/>
            <person name="Clum A."/>
            <person name="Drula E."/>
            <person name="Henrissat B."/>
            <person name="Kohler A."/>
            <person name="Grigoriev I.V."/>
            <person name="Martin F.M."/>
            <person name="Hacquard S."/>
        </authorList>
    </citation>
    <scope>NUCLEOTIDE SEQUENCE</scope>
    <source>
        <strain evidence="2">FSSC 5 MPI-SDFR-AT-0091</strain>
    </source>
</reference>
<proteinExistence type="predicted"/>
<gene>
    <name evidence="2" type="ORF">B0J15DRAFT_554363</name>
</gene>
<organism evidence="2 3">
    <name type="scientific">Fusarium solani</name>
    <name type="common">Filamentous fungus</name>
    <dbReference type="NCBI Taxonomy" id="169388"/>
    <lineage>
        <taxon>Eukaryota</taxon>
        <taxon>Fungi</taxon>
        <taxon>Dikarya</taxon>
        <taxon>Ascomycota</taxon>
        <taxon>Pezizomycotina</taxon>
        <taxon>Sordariomycetes</taxon>
        <taxon>Hypocreomycetidae</taxon>
        <taxon>Hypocreales</taxon>
        <taxon>Nectriaceae</taxon>
        <taxon>Fusarium</taxon>
        <taxon>Fusarium solani species complex</taxon>
    </lineage>
</organism>
<dbReference type="AlphaFoldDB" id="A0A9P9GBV8"/>